<comment type="caution">
    <text evidence="1">The sequence shown here is derived from an EMBL/GenBank/DDBJ whole genome shotgun (WGS) entry which is preliminary data.</text>
</comment>
<dbReference type="PANTHER" id="PTHR37758:SF1">
    <property type="entry name" value="OS03G0334300 PROTEIN"/>
    <property type="match status" value="1"/>
</dbReference>
<evidence type="ECO:0000313" key="2">
    <source>
        <dbReference type="Proteomes" id="UP001237642"/>
    </source>
</evidence>
<organism evidence="1 2">
    <name type="scientific">Heracleum sosnowskyi</name>
    <dbReference type="NCBI Taxonomy" id="360622"/>
    <lineage>
        <taxon>Eukaryota</taxon>
        <taxon>Viridiplantae</taxon>
        <taxon>Streptophyta</taxon>
        <taxon>Embryophyta</taxon>
        <taxon>Tracheophyta</taxon>
        <taxon>Spermatophyta</taxon>
        <taxon>Magnoliopsida</taxon>
        <taxon>eudicotyledons</taxon>
        <taxon>Gunneridae</taxon>
        <taxon>Pentapetalae</taxon>
        <taxon>asterids</taxon>
        <taxon>campanulids</taxon>
        <taxon>Apiales</taxon>
        <taxon>Apiaceae</taxon>
        <taxon>Apioideae</taxon>
        <taxon>apioid superclade</taxon>
        <taxon>Tordylieae</taxon>
        <taxon>Tordyliinae</taxon>
        <taxon>Heracleum</taxon>
    </lineage>
</organism>
<proteinExistence type="predicted"/>
<reference evidence="1" key="1">
    <citation type="submission" date="2023-02" db="EMBL/GenBank/DDBJ databases">
        <title>Genome of toxic invasive species Heracleum sosnowskyi carries increased number of genes despite the absence of recent whole-genome duplications.</title>
        <authorList>
            <person name="Schelkunov M."/>
            <person name="Shtratnikova V."/>
            <person name="Makarenko M."/>
            <person name="Klepikova A."/>
            <person name="Omelchenko D."/>
            <person name="Novikova G."/>
            <person name="Obukhova E."/>
            <person name="Bogdanov V."/>
            <person name="Penin A."/>
            <person name="Logacheva M."/>
        </authorList>
    </citation>
    <scope>NUCLEOTIDE SEQUENCE</scope>
    <source>
        <strain evidence="1">Hsosn_3</strain>
        <tissue evidence="1">Leaf</tissue>
    </source>
</reference>
<dbReference type="GO" id="GO:0009507">
    <property type="term" value="C:chloroplast"/>
    <property type="evidence" value="ECO:0007669"/>
    <property type="project" value="TreeGrafter"/>
</dbReference>
<keyword evidence="2" id="KW-1185">Reference proteome</keyword>
<sequence length="137" mass="15569">MEAKNFHSFTSPLISQTKNYSHVTKLSHVQLKGYKRTKLWQNGQGLVMGCAKNGDTSLVEMEAKIKSEQNLDFNIEGKCRGKSGIVELMECLESEAITGEDEGKEARDYNRRARIFDKSAQVFRALKEETKEYPTDT</sequence>
<evidence type="ECO:0000313" key="1">
    <source>
        <dbReference type="EMBL" id="KAK1388403.1"/>
    </source>
</evidence>
<dbReference type="EMBL" id="JAUIZM010000004">
    <property type="protein sequence ID" value="KAK1388403.1"/>
    <property type="molecule type" value="Genomic_DNA"/>
</dbReference>
<dbReference type="AlphaFoldDB" id="A0AAD8INN4"/>
<gene>
    <name evidence="1" type="ORF">POM88_016581</name>
</gene>
<name>A0AAD8INN4_9APIA</name>
<reference evidence="1" key="2">
    <citation type="submission" date="2023-05" db="EMBL/GenBank/DDBJ databases">
        <authorList>
            <person name="Schelkunov M.I."/>
        </authorList>
    </citation>
    <scope>NUCLEOTIDE SEQUENCE</scope>
    <source>
        <strain evidence="1">Hsosn_3</strain>
        <tissue evidence="1">Leaf</tissue>
    </source>
</reference>
<protein>
    <submittedName>
        <fullName evidence="1">Cobyrinic acid A,C-diamide synthase</fullName>
    </submittedName>
</protein>
<dbReference type="PANTHER" id="PTHR37758">
    <property type="entry name" value="OS03G0334300 PROTEIN"/>
    <property type="match status" value="1"/>
</dbReference>
<accession>A0AAD8INN4</accession>
<dbReference type="Proteomes" id="UP001237642">
    <property type="component" value="Unassembled WGS sequence"/>
</dbReference>